<reference evidence="1 2" key="1">
    <citation type="submission" date="2021-02" db="EMBL/GenBank/DDBJ databases">
        <authorList>
            <person name="Han P."/>
        </authorList>
    </citation>
    <scope>NUCLEOTIDE SEQUENCE [LARGE SCALE GENOMIC DNA]</scope>
    <source>
        <strain evidence="1">Candidatus Nitrospira sp. ZN2</strain>
    </source>
</reference>
<comment type="caution">
    <text evidence="1">The sequence shown here is derived from an EMBL/GenBank/DDBJ whole genome shotgun (WGS) entry which is preliminary data.</text>
</comment>
<accession>A0ABM8R7S7</accession>
<sequence length="389" mass="43454">MYDDGQDASNGRPGVIAAIPRHHTAMRILLVVLCAMACTGIWPVKTAAADVSDPGAVKWHPGHYYAPMSFMRTNPKIMAQVYRELQATPALRGLQMRVEWPELEPEEGQYDFTAIERVLAELAPHNKRLIVLLELKSFKPQVLPVPFYMASETYEGGAFPFSSYGTDAPRGNNLKLWNPAVRDRLVALIRELGKRFNGHAHFEGIGLPETAMGQPLVPVSKRDVERQYDNLLSVQQAMRAAFPNTMTYQFVNYPREMLPSFVGQMRTIGTALGGPDVFIDDPGLNFDRPNKPKGAYHFYAPLSGVVPLTPSVMQSNYENTQHDGRGRVPTIAELFAFARDRLRANYIFWTRAPNYYPKVLEFMSGLSAADGQARGLNPTCPKVYASCVE</sequence>
<dbReference type="Proteomes" id="UP000675880">
    <property type="component" value="Unassembled WGS sequence"/>
</dbReference>
<name>A0ABM8R7S7_9BACT</name>
<dbReference type="EMBL" id="CAJNBJ010000004">
    <property type="protein sequence ID" value="CAE6737552.1"/>
    <property type="molecule type" value="Genomic_DNA"/>
</dbReference>
<dbReference type="SUPFAM" id="SSF51445">
    <property type="entry name" value="(Trans)glycosidases"/>
    <property type="match status" value="1"/>
</dbReference>
<keyword evidence="2" id="KW-1185">Reference proteome</keyword>
<evidence type="ECO:0000313" key="2">
    <source>
        <dbReference type="Proteomes" id="UP000675880"/>
    </source>
</evidence>
<proteinExistence type="predicted"/>
<organism evidence="1 2">
    <name type="scientific">Nitrospira defluvii</name>
    <dbReference type="NCBI Taxonomy" id="330214"/>
    <lineage>
        <taxon>Bacteria</taxon>
        <taxon>Pseudomonadati</taxon>
        <taxon>Nitrospirota</taxon>
        <taxon>Nitrospiria</taxon>
        <taxon>Nitrospirales</taxon>
        <taxon>Nitrospiraceae</taxon>
        <taxon>Nitrospira</taxon>
    </lineage>
</organism>
<gene>
    <name evidence="1" type="ORF">NSPZN2_120003</name>
</gene>
<keyword evidence="1" id="KW-0378">Hydrolase</keyword>
<protein>
    <submittedName>
        <fullName evidence="1">Glycoside hydrolase</fullName>
    </submittedName>
</protein>
<dbReference type="GO" id="GO:0016787">
    <property type="term" value="F:hydrolase activity"/>
    <property type="evidence" value="ECO:0007669"/>
    <property type="project" value="UniProtKB-KW"/>
</dbReference>
<dbReference type="Gene3D" id="3.20.20.80">
    <property type="entry name" value="Glycosidases"/>
    <property type="match status" value="1"/>
</dbReference>
<dbReference type="InterPro" id="IPR017853">
    <property type="entry name" value="GH"/>
</dbReference>
<evidence type="ECO:0000313" key="1">
    <source>
        <dbReference type="EMBL" id="CAE6737552.1"/>
    </source>
</evidence>